<dbReference type="PANTHER" id="PTHR46809:SF2">
    <property type="entry name" value="GH21273P"/>
    <property type="match status" value="1"/>
</dbReference>
<sequence>MSNWNNNYQGNNNWNNQNDSYQQDDSYLQDDFEDDSSYSTRAPGPSTYGLNKPDQNQSKPSPQQPISESNYSSSPSNRRGMSSGFNGPPGQQGYGQQGSGPGYRPQGPPSQQQFPPNPNQRPGMSPGYNGSPSPGPGYRPQGPPSQQQFPPNPNQRPGMPSGYNGPPGAGPGNRPQGPPSTQQFPPNPNQRPGMPSGYNGPPGSGPGYRPQGPPSGIPQPSMYGTPPPHQDYGRPPSGPGQIHQPQGYNSPAQSGSPIPLSSVNSTGPEGQKGKDDPDPKRSSENSPTPREYPLLRQGQYDTDIKFGTVIALKHNMTGRFLHSSRNKMTESGSDQELVYCHRWNIGENDWWQVLPANHDVPAPGSAVAYGTQIRLRHLSTKHHLHSHYRFHCPRSGQNEVTCFGDPSYSDENDHWIIERWGDGSYGRTWNANDVVVLRHYVSGMTLHSHDILFSEDVQSVTCFGPGTEENDKWRVKLTENQD</sequence>
<keyword evidence="1" id="KW-0732">Signal</keyword>
<evidence type="ECO:0000259" key="4">
    <source>
        <dbReference type="PROSITE" id="PS50919"/>
    </source>
</evidence>
<organism evidence="5 6">
    <name type="scientific">Furculomyces boomerangus</name>
    <dbReference type="NCBI Taxonomy" id="61424"/>
    <lineage>
        <taxon>Eukaryota</taxon>
        <taxon>Fungi</taxon>
        <taxon>Fungi incertae sedis</taxon>
        <taxon>Zoopagomycota</taxon>
        <taxon>Kickxellomycotina</taxon>
        <taxon>Harpellomycetes</taxon>
        <taxon>Harpellales</taxon>
        <taxon>Harpellaceae</taxon>
        <taxon>Furculomyces</taxon>
    </lineage>
</organism>
<evidence type="ECO:0000256" key="1">
    <source>
        <dbReference type="ARBA" id="ARBA00022729"/>
    </source>
</evidence>
<reference evidence="5 6" key="1">
    <citation type="journal article" date="2018" name="MBio">
        <title>Comparative Genomics Reveals the Core Gene Toolbox for the Fungus-Insect Symbiosis.</title>
        <authorList>
            <person name="Wang Y."/>
            <person name="Stata M."/>
            <person name="Wang W."/>
            <person name="Stajich J.E."/>
            <person name="White M.M."/>
            <person name="Moncalvo J.M."/>
        </authorList>
    </citation>
    <scope>NUCLEOTIDE SEQUENCE [LARGE SCALE GENOMIC DNA]</scope>
    <source>
        <strain evidence="5 6">AUS-77-4</strain>
    </source>
</reference>
<evidence type="ECO:0000256" key="3">
    <source>
        <dbReference type="SAM" id="MobiDB-lite"/>
    </source>
</evidence>
<dbReference type="InterPro" id="IPR016093">
    <property type="entry name" value="MIR_motif"/>
</dbReference>
<feature type="compositionally biased region" description="Polar residues" evidence="3">
    <location>
        <begin position="53"/>
        <end position="66"/>
    </location>
</feature>
<feature type="compositionally biased region" description="Low complexity" evidence="3">
    <location>
        <begin position="1"/>
        <end position="26"/>
    </location>
</feature>
<dbReference type="Pfam" id="PF02815">
    <property type="entry name" value="MIR"/>
    <property type="match status" value="1"/>
</dbReference>
<feature type="compositionally biased region" description="Gly residues" evidence="3">
    <location>
        <begin position="90"/>
        <end position="101"/>
    </location>
</feature>
<dbReference type="STRING" id="61424.A0A2T9YJ69"/>
<feature type="compositionally biased region" description="Pro residues" evidence="3">
    <location>
        <begin position="133"/>
        <end position="143"/>
    </location>
</feature>
<feature type="domain" description="MIR" evidence="4">
    <location>
        <begin position="426"/>
        <end position="478"/>
    </location>
</feature>
<accession>A0A2T9YJ69</accession>
<protein>
    <recommendedName>
        <fullName evidence="4">MIR domain-containing protein</fullName>
    </recommendedName>
</protein>
<feature type="compositionally biased region" description="Low complexity" evidence="3">
    <location>
        <begin position="102"/>
        <end position="132"/>
    </location>
</feature>
<feature type="compositionally biased region" description="Low complexity" evidence="3">
    <location>
        <begin position="67"/>
        <end position="89"/>
    </location>
</feature>
<feature type="compositionally biased region" description="Basic and acidic residues" evidence="3">
    <location>
        <begin position="271"/>
        <end position="283"/>
    </location>
</feature>
<dbReference type="SUPFAM" id="SSF82109">
    <property type="entry name" value="MIR domain"/>
    <property type="match status" value="1"/>
</dbReference>
<dbReference type="InterPro" id="IPR036300">
    <property type="entry name" value="MIR_dom_sf"/>
</dbReference>
<keyword evidence="2" id="KW-0677">Repeat</keyword>
<feature type="compositionally biased region" description="Low complexity" evidence="3">
    <location>
        <begin position="144"/>
        <end position="164"/>
    </location>
</feature>
<dbReference type="AlphaFoldDB" id="A0A2T9YJ69"/>
<proteinExistence type="predicted"/>
<evidence type="ECO:0000256" key="2">
    <source>
        <dbReference type="ARBA" id="ARBA00022737"/>
    </source>
</evidence>
<evidence type="ECO:0000313" key="6">
    <source>
        <dbReference type="Proteomes" id="UP000245699"/>
    </source>
</evidence>
<dbReference type="CDD" id="cd23263">
    <property type="entry name" value="beta-trefoil_MIR"/>
    <property type="match status" value="1"/>
</dbReference>
<gene>
    <name evidence="5" type="ORF">BB559_003737</name>
</gene>
<dbReference type="EMBL" id="MBFT01000370">
    <property type="protein sequence ID" value="PVU92381.1"/>
    <property type="molecule type" value="Genomic_DNA"/>
</dbReference>
<feature type="domain" description="MIR" evidence="4">
    <location>
        <begin position="301"/>
        <end position="356"/>
    </location>
</feature>
<dbReference type="Gene3D" id="2.80.10.50">
    <property type="match status" value="1"/>
</dbReference>
<dbReference type="OrthoDB" id="5588846at2759"/>
<feature type="compositionally biased region" description="Polar residues" evidence="3">
    <location>
        <begin position="243"/>
        <end position="268"/>
    </location>
</feature>
<feature type="region of interest" description="Disordered" evidence="3">
    <location>
        <begin position="1"/>
        <end position="299"/>
    </location>
</feature>
<dbReference type="Proteomes" id="UP000245699">
    <property type="component" value="Unassembled WGS sequence"/>
</dbReference>
<feature type="compositionally biased region" description="Acidic residues" evidence="3">
    <location>
        <begin position="27"/>
        <end position="36"/>
    </location>
</feature>
<keyword evidence="6" id="KW-1185">Reference proteome</keyword>
<name>A0A2T9YJ69_9FUNG</name>
<feature type="domain" description="MIR" evidence="4">
    <location>
        <begin position="364"/>
        <end position="420"/>
    </location>
</feature>
<evidence type="ECO:0000313" key="5">
    <source>
        <dbReference type="EMBL" id="PVU92381.1"/>
    </source>
</evidence>
<dbReference type="PROSITE" id="PS50919">
    <property type="entry name" value="MIR"/>
    <property type="match status" value="3"/>
</dbReference>
<comment type="caution">
    <text evidence="5">The sequence shown here is derived from an EMBL/GenBank/DDBJ whole genome shotgun (WGS) entry which is preliminary data.</text>
</comment>
<dbReference type="SMART" id="SM00472">
    <property type="entry name" value="MIR"/>
    <property type="match status" value="3"/>
</dbReference>
<dbReference type="PANTHER" id="PTHR46809">
    <property type="entry name" value="STROMAL CELL-DERIVED FACTOR 2-LIKE PROTEIN"/>
    <property type="match status" value="1"/>
</dbReference>